<keyword evidence="3" id="KW-1185">Reference proteome</keyword>
<dbReference type="InterPro" id="IPR015943">
    <property type="entry name" value="WD40/YVTN_repeat-like_dom_sf"/>
</dbReference>
<evidence type="ECO:0000313" key="3">
    <source>
        <dbReference type="Proteomes" id="UP000479293"/>
    </source>
</evidence>
<gene>
    <name evidence="2" type="ORF">GBK04_13460</name>
</gene>
<accession>A0A7C9BCS1</accession>
<proteinExistence type="predicted"/>
<organism evidence="2 3">
    <name type="scientific">Salmonirosea aquatica</name>
    <dbReference type="NCBI Taxonomy" id="2654236"/>
    <lineage>
        <taxon>Bacteria</taxon>
        <taxon>Pseudomonadati</taxon>
        <taxon>Bacteroidota</taxon>
        <taxon>Cytophagia</taxon>
        <taxon>Cytophagales</taxon>
        <taxon>Spirosomataceae</taxon>
        <taxon>Salmonirosea</taxon>
    </lineage>
</organism>
<dbReference type="Pfam" id="PF07494">
    <property type="entry name" value="Reg_prop"/>
    <property type="match status" value="2"/>
</dbReference>
<dbReference type="Proteomes" id="UP000479293">
    <property type="component" value="Unassembled WGS sequence"/>
</dbReference>
<protein>
    <recommendedName>
        <fullName evidence="4">Histidine kinase</fullName>
    </recommendedName>
</protein>
<dbReference type="RefSeq" id="WP_152760464.1">
    <property type="nucleotide sequence ID" value="NZ_WHLY01000002.1"/>
</dbReference>
<reference evidence="2 3" key="1">
    <citation type="submission" date="2019-10" db="EMBL/GenBank/DDBJ databases">
        <title>Draft Genome Sequence of Cytophagaceae sp. SJW1-29.</title>
        <authorList>
            <person name="Choi A."/>
        </authorList>
    </citation>
    <scope>NUCLEOTIDE SEQUENCE [LARGE SCALE GENOMIC DNA]</scope>
    <source>
        <strain evidence="2 3">SJW1-29</strain>
    </source>
</reference>
<dbReference type="AlphaFoldDB" id="A0A7C9BCS1"/>
<dbReference type="SUPFAM" id="SSF63829">
    <property type="entry name" value="Calcium-dependent phosphotriesterase"/>
    <property type="match status" value="1"/>
</dbReference>
<dbReference type="Gene3D" id="2.130.10.10">
    <property type="entry name" value="YVTN repeat-like/Quinoprotein amine dehydrogenase"/>
    <property type="match status" value="2"/>
</dbReference>
<name>A0A7C9BCS1_9BACT</name>
<evidence type="ECO:0000313" key="2">
    <source>
        <dbReference type="EMBL" id="MPR34336.1"/>
    </source>
</evidence>
<feature type="chain" id="PRO_5029012965" description="Histidine kinase" evidence="1">
    <location>
        <begin position="25"/>
        <end position="462"/>
    </location>
</feature>
<dbReference type="InterPro" id="IPR011110">
    <property type="entry name" value="Reg_prop"/>
</dbReference>
<dbReference type="EMBL" id="WHLY01000002">
    <property type="protein sequence ID" value="MPR34336.1"/>
    <property type="molecule type" value="Genomic_DNA"/>
</dbReference>
<keyword evidence="1" id="KW-0732">Signal</keyword>
<sequence>MSTVNCQLKILLFGLTLLTGSVSAQQRPVVKYTVRDGLVQNQVLSLLKDSRGYVWCGTWYGLSRFNGETFENYTEAEGLWNGRVTRLVEDSDGFIWISGDNDKLACFDGKNFKKFKLPTPNYKGLHFYSKTKTIRMWESEKQELWEVKGDTVLPIRLSKFPKSDEQIVYYHPTTDTYFLIHNRQVVSYREGRTTRLTKQGEWGIEGITHGDVHIQESLPAGNLQRYVFRHGQLIPFLHVATEDFSLTESLPYPYVFTSNNALYYLPPHSRQAEHIGESPPGMGRLTFLNQKTSSILWIPTEKGLWGLMLTGFKNFKDGEVPYAWSVVEDSQGKMLFLNYWKGVQEFDEKQLRFIPQKDYFPKAIASYKPLNITPAPDTWYYRALRDQNGYCWLPDGSGPYRYKDAKWDFVRKGRSSMAFCIAEDIKRKKIVVASFNYFYTIDLNAPFRTDSIRGGRNYLRGY</sequence>
<evidence type="ECO:0008006" key="4">
    <source>
        <dbReference type="Google" id="ProtNLM"/>
    </source>
</evidence>
<feature type="signal peptide" evidence="1">
    <location>
        <begin position="1"/>
        <end position="24"/>
    </location>
</feature>
<comment type="caution">
    <text evidence="2">The sequence shown here is derived from an EMBL/GenBank/DDBJ whole genome shotgun (WGS) entry which is preliminary data.</text>
</comment>
<evidence type="ECO:0000256" key="1">
    <source>
        <dbReference type="SAM" id="SignalP"/>
    </source>
</evidence>